<evidence type="ECO:0000313" key="4">
    <source>
        <dbReference type="Proteomes" id="UP000027730"/>
    </source>
</evidence>
<dbReference type="GeneID" id="25410155"/>
<accession>A0A074WMI4</accession>
<evidence type="ECO:0000259" key="2">
    <source>
        <dbReference type="Pfam" id="PF24494"/>
    </source>
</evidence>
<name>A0A074WMI4_9PEZI</name>
<reference evidence="3 4" key="1">
    <citation type="journal article" date="2014" name="BMC Genomics">
        <title>Genome sequencing of four Aureobasidium pullulans varieties: biotechnological potential, stress tolerance, and description of new species.</title>
        <authorList>
            <person name="Gostin Ar C."/>
            <person name="Ohm R.A."/>
            <person name="Kogej T."/>
            <person name="Sonjak S."/>
            <person name="Turk M."/>
            <person name="Zajc J."/>
            <person name="Zalar P."/>
            <person name="Grube M."/>
            <person name="Sun H."/>
            <person name="Han J."/>
            <person name="Sharma A."/>
            <person name="Chiniquy J."/>
            <person name="Ngan C.Y."/>
            <person name="Lipzen A."/>
            <person name="Barry K."/>
            <person name="Grigoriev I.V."/>
            <person name="Gunde-Cimerman N."/>
        </authorList>
    </citation>
    <scope>NUCLEOTIDE SEQUENCE [LARGE SCALE GENOMIC DNA]</scope>
    <source>
        <strain evidence="3 4">CBS 147.97</strain>
    </source>
</reference>
<dbReference type="HOGENOM" id="CLU_026442_0_0_1"/>
<dbReference type="Proteomes" id="UP000027730">
    <property type="component" value="Unassembled WGS sequence"/>
</dbReference>
<feature type="region of interest" description="Disordered" evidence="1">
    <location>
        <begin position="1"/>
        <end position="22"/>
    </location>
</feature>
<keyword evidence="4" id="KW-1185">Reference proteome</keyword>
<dbReference type="AlphaFoldDB" id="A0A074WMI4"/>
<feature type="region of interest" description="Disordered" evidence="1">
    <location>
        <begin position="106"/>
        <end position="129"/>
    </location>
</feature>
<protein>
    <recommendedName>
        <fullName evidence="2">DUF7587 domain-containing protein</fullName>
    </recommendedName>
</protein>
<dbReference type="InterPro" id="IPR056009">
    <property type="entry name" value="DUF7587"/>
</dbReference>
<organism evidence="3 4">
    <name type="scientific">Aureobasidium namibiae CBS 147.97</name>
    <dbReference type="NCBI Taxonomy" id="1043004"/>
    <lineage>
        <taxon>Eukaryota</taxon>
        <taxon>Fungi</taxon>
        <taxon>Dikarya</taxon>
        <taxon>Ascomycota</taxon>
        <taxon>Pezizomycotina</taxon>
        <taxon>Dothideomycetes</taxon>
        <taxon>Dothideomycetidae</taxon>
        <taxon>Dothideales</taxon>
        <taxon>Saccotheciaceae</taxon>
        <taxon>Aureobasidium</taxon>
    </lineage>
</organism>
<gene>
    <name evidence="3" type="ORF">M436DRAFT_44496</name>
</gene>
<feature type="compositionally biased region" description="Low complexity" evidence="1">
    <location>
        <begin position="110"/>
        <end position="120"/>
    </location>
</feature>
<feature type="domain" description="DUF7587" evidence="2">
    <location>
        <begin position="200"/>
        <end position="346"/>
    </location>
</feature>
<evidence type="ECO:0000313" key="3">
    <source>
        <dbReference type="EMBL" id="KEQ74368.1"/>
    </source>
</evidence>
<feature type="region of interest" description="Disordered" evidence="1">
    <location>
        <begin position="569"/>
        <end position="593"/>
    </location>
</feature>
<proteinExistence type="predicted"/>
<evidence type="ECO:0000256" key="1">
    <source>
        <dbReference type="SAM" id="MobiDB-lite"/>
    </source>
</evidence>
<dbReference type="RefSeq" id="XP_013428605.1">
    <property type="nucleotide sequence ID" value="XM_013573151.1"/>
</dbReference>
<sequence>MAPQTPTSSPSSRSPRSPKFSWSPRHRQALFVFHRRHMNDDQIAFTFNKMFDREIRARGFANGLTKTAIKAQYQKGYRASCPAWQKVEASHDAELEWVSREMAKLDVTGSPSSSPMSTMPRAQKPVQNPKPRQLVAVVIETRQQTSAIAPRQVFKGCPRSMITHNRTRTIGGEQVPIIRATDQNLVVKDPITFAEAHSPVPELLFRFYDDHSRGVRTRHGEISGRHAYLPCGPPAPPSCADDRMFAAVLCHLNNDDTASELISTTSNLFFAMRLAAKSFANPRLYVIRGGALPREKVFHLWPYHLRFKPLRLYYNGKYRNPSSHEYAIWATLPRTAIIHDFALADLERHLLGNPYMATVFRIDEMRTKKGNTHILQNFKKENLELTLATIEGFARLMPQFGINATSPTPVIARLISEIIRSFDINLPKTTPKQWDILGGAFAFALSYHANQTHVAETYLIQAKEAFLSGARIGLGELNWHLNPTKQAKMVKKGLSLGLGVKHTEVSAATVEFQKNVARFAYREKNTEPDYDMTVDEDYTLVENEDEGHHTSIEEHIEIDIEEAETDVEETISVKTPPPSQRSRISYAREASHSGKKIDETFIIYDRSDDEDYVADSDMD</sequence>
<dbReference type="EMBL" id="KL584707">
    <property type="protein sequence ID" value="KEQ74368.1"/>
    <property type="molecule type" value="Genomic_DNA"/>
</dbReference>
<dbReference type="Pfam" id="PF24494">
    <property type="entry name" value="DUF7587"/>
    <property type="match status" value="1"/>
</dbReference>
<dbReference type="OrthoDB" id="5397734at2759"/>